<comment type="caution">
    <text evidence="3">The sequence shown here is derived from an EMBL/GenBank/DDBJ whole genome shotgun (WGS) entry which is preliminary data.</text>
</comment>
<organism evidence="3 4">
    <name type="scientific">Candidatus Thiomargarita nelsonii</name>
    <dbReference type="NCBI Taxonomy" id="1003181"/>
    <lineage>
        <taxon>Bacteria</taxon>
        <taxon>Pseudomonadati</taxon>
        <taxon>Pseudomonadota</taxon>
        <taxon>Gammaproteobacteria</taxon>
        <taxon>Thiotrichales</taxon>
        <taxon>Thiotrichaceae</taxon>
        <taxon>Thiomargarita</taxon>
    </lineage>
</organism>
<dbReference type="AlphaFoldDB" id="A0A4E0QN74"/>
<dbReference type="PANTHER" id="PTHR36700">
    <property type="entry name" value="CRISPR SYSTEM CMR SUBUNIT CMR4"/>
    <property type="match status" value="1"/>
</dbReference>
<reference evidence="3 4" key="1">
    <citation type="journal article" date="2016" name="Front. Microbiol.">
        <title>Single-Cell (Meta-)Genomics of a Dimorphic Candidatus Thiomargarita nelsonii Reveals Genomic Plasticity.</title>
        <authorList>
            <person name="Flood B.E."/>
            <person name="Fliss P."/>
            <person name="Jones D.S."/>
            <person name="Dick G.J."/>
            <person name="Jain S."/>
            <person name="Kaster A.K."/>
            <person name="Winkel M."/>
            <person name="Mussmann M."/>
            <person name="Bailey J."/>
        </authorList>
    </citation>
    <scope>NUCLEOTIDE SEQUENCE [LARGE SCALE GENOMIC DNA]</scope>
    <source>
        <strain evidence="3">Hydrate Ridge</strain>
    </source>
</reference>
<feature type="domain" description="CRISPR type III-associated protein" evidence="2">
    <location>
        <begin position="12"/>
        <end position="279"/>
    </location>
</feature>
<evidence type="ECO:0000313" key="3">
    <source>
        <dbReference type="EMBL" id="TGO02467.1"/>
    </source>
</evidence>
<sequence length="296" mass="33170">MSQANAILGLLTETSLHAGIGQTLGVIDLPIQRETQTNWPFVYASSVKGSMRSLAEEKWDDKKLVKEIFGPEMSHGTSNRYAGALAVGDARLLLLPVRSLTSHFKWVTCPDLLRRFLADCRRLELPENFKMPETKEMALVSTEQHNKHNIDFGLFFEEFRLKPKADDDQLDAVITTIAALMGREDAETALKNQLVVVNNEIFSHLSRYATAVNAHIKMGDTKTVQKGALWYEETLPPDTLLYVPLVAQAVNVIEQIQNLFEHPYLQVGGNETVGMGWCKIEVVKDDTELDTPNGFL</sequence>
<dbReference type="InterPro" id="IPR013410">
    <property type="entry name" value="CRISPR-assoc_RAMP_Cmr4"/>
</dbReference>
<keyword evidence="4" id="KW-1185">Reference proteome</keyword>
<protein>
    <recommendedName>
        <fullName evidence="2">CRISPR type III-associated protein domain-containing protein</fullName>
    </recommendedName>
</protein>
<dbReference type="Pfam" id="PF03787">
    <property type="entry name" value="RAMPs"/>
    <property type="match status" value="1"/>
</dbReference>
<keyword evidence="1" id="KW-0051">Antiviral defense</keyword>
<evidence type="ECO:0000313" key="4">
    <source>
        <dbReference type="Proteomes" id="UP000030428"/>
    </source>
</evidence>
<accession>A0A4E0QN74</accession>
<dbReference type="PANTHER" id="PTHR36700:SF1">
    <property type="entry name" value="CRISPR SYSTEM CMR SUBUNIT CMR4"/>
    <property type="match status" value="1"/>
</dbReference>
<evidence type="ECO:0000259" key="2">
    <source>
        <dbReference type="Pfam" id="PF03787"/>
    </source>
</evidence>
<dbReference type="EMBL" id="JSZA02000128">
    <property type="protein sequence ID" value="TGO02467.1"/>
    <property type="molecule type" value="Genomic_DNA"/>
</dbReference>
<dbReference type="Proteomes" id="UP000030428">
    <property type="component" value="Unassembled WGS sequence"/>
</dbReference>
<evidence type="ECO:0000256" key="1">
    <source>
        <dbReference type="ARBA" id="ARBA00023118"/>
    </source>
</evidence>
<dbReference type="InterPro" id="IPR005537">
    <property type="entry name" value="RAMP_III_fam"/>
</dbReference>
<gene>
    <name evidence="3" type="ORF">PN36_24515</name>
</gene>
<dbReference type="NCBIfam" id="TIGR02580">
    <property type="entry name" value="cas_RAMP_Cmr4"/>
    <property type="match status" value="1"/>
</dbReference>
<dbReference type="GO" id="GO:0051607">
    <property type="term" value="P:defense response to virus"/>
    <property type="evidence" value="ECO:0007669"/>
    <property type="project" value="UniProtKB-KW"/>
</dbReference>
<proteinExistence type="predicted"/>
<name>A0A4E0QN74_9GAMM</name>